<dbReference type="PROSITE" id="PS51257">
    <property type="entry name" value="PROKAR_LIPOPROTEIN"/>
    <property type="match status" value="1"/>
</dbReference>
<proteinExistence type="predicted"/>
<reference evidence="1" key="1">
    <citation type="submission" date="2021-11" db="EMBL/GenBank/DDBJ databases">
        <title>Genome sequence.</title>
        <authorList>
            <person name="Sun Q."/>
        </authorList>
    </citation>
    <scope>NUCLEOTIDE SEQUENCE</scope>
    <source>
        <strain evidence="1">JC740</strain>
    </source>
</reference>
<gene>
    <name evidence="1" type="ORF">LOC71_07855</name>
</gene>
<evidence type="ECO:0008006" key="3">
    <source>
        <dbReference type="Google" id="ProtNLM"/>
    </source>
</evidence>
<comment type="caution">
    <text evidence="1">The sequence shown here is derived from an EMBL/GenBank/DDBJ whole genome shotgun (WGS) entry which is preliminary data.</text>
</comment>
<protein>
    <recommendedName>
        <fullName evidence="3">Secreted protein</fullName>
    </recommendedName>
</protein>
<evidence type="ECO:0000313" key="2">
    <source>
        <dbReference type="Proteomes" id="UP001430306"/>
    </source>
</evidence>
<accession>A0ABS8NF52</accession>
<dbReference type="EMBL" id="JAJKFW010000016">
    <property type="protein sequence ID" value="MCC9642184.1"/>
    <property type="molecule type" value="Genomic_DNA"/>
</dbReference>
<sequence length="72" mass="8078">MPNQSKFKTSQNTFRLLLFVLCLGGWMTGCSDDTPKPVTEGADQAAIEAYKAKERELEMESMKSMEGDKEMP</sequence>
<organism evidence="1 2">
    <name type="scientific">Rhodopirellula halodulae</name>
    <dbReference type="NCBI Taxonomy" id="2894198"/>
    <lineage>
        <taxon>Bacteria</taxon>
        <taxon>Pseudomonadati</taxon>
        <taxon>Planctomycetota</taxon>
        <taxon>Planctomycetia</taxon>
        <taxon>Pirellulales</taxon>
        <taxon>Pirellulaceae</taxon>
        <taxon>Rhodopirellula</taxon>
    </lineage>
</organism>
<name>A0ABS8NF52_9BACT</name>
<evidence type="ECO:0000313" key="1">
    <source>
        <dbReference type="EMBL" id="MCC9642184.1"/>
    </source>
</evidence>
<keyword evidence="2" id="KW-1185">Reference proteome</keyword>
<dbReference type="RefSeq" id="WP_230272918.1">
    <property type="nucleotide sequence ID" value="NZ_JAJKFW010000016.1"/>
</dbReference>
<dbReference type="Proteomes" id="UP001430306">
    <property type="component" value="Unassembled WGS sequence"/>
</dbReference>